<keyword evidence="4 6" id="KW-1133">Transmembrane helix</keyword>
<dbReference type="SUPFAM" id="SSF103481">
    <property type="entry name" value="Multidrug resistance efflux transporter EmrE"/>
    <property type="match status" value="2"/>
</dbReference>
<comment type="subcellular location">
    <subcellularLocation>
        <location evidence="1">Cell membrane</location>
        <topology evidence="1">Multi-pass membrane protein</topology>
    </subcellularLocation>
</comment>
<comment type="caution">
    <text evidence="8">The sequence shown here is derived from an EMBL/GenBank/DDBJ whole genome shotgun (WGS) entry which is preliminary data.</text>
</comment>
<feature type="transmembrane region" description="Helical" evidence="6">
    <location>
        <begin position="96"/>
        <end position="115"/>
    </location>
</feature>
<feature type="transmembrane region" description="Helical" evidence="6">
    <location>
        <begin position="254"/>
        <end position="273"/>
    </location>
</feature>
<dbReference type="PANTHER" id="PTHR42920">
    <property type="entry name" value="OS03G0707200 PROTEIN-RELATED"/>
    <property type="match status" value="1"/>
</dbReference>
<feature type="transmembrane region" description="Helical" evidence="6">
    <location>
        <begin position="122"/>
        <end position="139"/>
    </location>
</feature>
<evidence type="ECO:0000256" key="4">
    <source>
        <dbReference type="ARBA" id="ARBA00022989"/>
    </source>
</evidence>
<dbReference type="InterPro" id="IPR000620">
    <property type="entry name" value="EamA_dom"/>
</dbReference>
<keyword evidence="5 6" id="KW-0472">Membrane</keyword>
<dbReference type="Proteomes" id="UP000298058">
    <property type="component" value="Unassembled WGS sequence"/>
</dbReference>
<gene>
    <name evidence="8" type="ORF">EHS15_02275</name>
</gene>
<dbReference type="Pfam" id="PF00892">
    <property type="entry name" value="EamA"/>
    <property type="match status" value="2"/>
</dbReference>
<evidence type="ECO:0000313" key="9">
    <source>
        <dbReference type="Proteomes" id="UP000298058"/>
    </source>
</evidence>
<dbReference type="RefSeq" id="WP_135758921.1">
    <property type="nucleotide sequence ID" value="NZ_RQHW01000008.1"/>
</dbReference>
<proteinExistence type="predicted"/>
<feature type="transmembrane region" description="Helical" evidence="6">
    <location>
        <begin position="159"/>
        <end position="178"/>
    </location>
</feature>
<keyword evidence="9" id="KW-1185">Reference proteome</keyword>
<dbReference type="GO" id="GO:0005886">
    <property type="term" value="C:plasma membrane"/>
    <property type="evidence" value="ECO:0007669"/>
    <property type="project" value="UniProtKB-SubCell"/>
</dbReference>
<evidence type="ECO:0000256" key="6">
    <source>
        <dbReference type="SAM" id="Phobius"/>
    </source>
</evidence>
<feature type="transmembrane region" description="Helical" evidence="6">
    <location>
        <begin position="35"/>
        <end position="53"/>
    </location>
</feature>
<feature type="transmembrane region" description="Helical" evidence="6">
    <location>
        <begin position="190"/>
        <end position="210"/>
    </location>
</feature>
<protein>
    <submittedName>
        <fullName evidence="8">DMT family transporter</fullName>
    </submittedName>
</protein>
<dbReference type="InterPro" id="IPR037185">
    <property type="entry name" value="EmrE-like"/>
</dbReference>
<dbReference type="InterPro" id="IPR051258">
    <property type="entry name" value="Diverse_Substrate_Transporter"/>
</dbReference>
<evidence type="ECO:0000256" key="1">
    <source>
        <dbReference type="ARBA" id="ARBA00004651"/>
    </source>
</evidence>
<feature type="transmembrane region" description="Helical" evidence="6">
    <location>
        <begin position="9"/>
        <end position="29"/>
    </location>
</feature>
<evidence type="ECO:0000259" key="7">
    <source>
        <dbReference type="Pfam" id="PF00892"/>
    </source>
</evidence>
<evidence type="ECO:0000256" key="3">
    <source>
        <dbReference type="ARBA" id="ARBA00022692"/>
    </source>
</evidence>
<dbReference type="EMBL" id="RQHW01000008">
    <property type="protein sequence ID" value="TGN20706.1"/>
    <property type="molecule type" value="Genomic_DNA"/>
</dbReference>
<evidence type="ECO:0000256" key="5">
    <source>
        <dbReference type="ARBA" id="ARBA00023136"/>
    </source>
</evidence>
<dbReference type="PANTHER" id="PTHR42920:SF5">
    <property type="entry name" value="EAMA DOMAIN-CONTAINING PROTEIN"/>
    <property type="match status" value="1"/>
</dbReference>
<evidence type="ECO:0000313" key="8">
    <source>
        <dbReference type="EMBL" id="TGN20706.1"/>
    </source>
</evidence>
<keyword evidence="3 6" id="KW-0812">Transmembrane</keyword>
<accession>A0A4V3JYD2</accession>
<dbReference type="OrthoDB" id="9804865at2"/>
<feature type="transmembrane region" description="Helical" evidence="6">
    <location>
        <begin position="222"/>
        <end position="242"/>
    </location>
</feature>
<feature type="transmembrane region" description="Helical" evidence="6">
    <location>
        <begin position="65"/>
        <end position="84"/>
    </location>
</feature>
<feature type="transmembrane region" description="Helical" evidence="6">
    <location>
        <begin position="279"/>
        <end position="295"/>
    </location>
</feature>
<keyword evidence="2" id="KW-1003">Cell membrane</keyword>
<organism evidence="8 9">
    <name type="scientific">Leptospira idonii</name>
    <dbReference type="NCBI Taxonomy" id="1193500"/>
    <lineage>
        <taxon>Bacteria</taxon>
        <taxon>Pseudomonadati</taxon>
        <taxon>Spirochaetota</taxon>
        <taxon>Spirochaetia</taxon>
        <taxon>Leptospirales</taxon>
        <taxon>Leptospiraceae</taxon>
        <taxon>Leptospira</taxon>
    </lineage>
</organism>
<sequence length="305" mass="34484">MNRIFSPEFFLILAAFLWGGTFVAIKLALESVPPFFFIAIRFWIAGLAILLIYRKNLFQKGNLKRSVWFPSLLTAICVFSGYAFQTLGLVYTTATQSGFITGAYVIFVPILQILVEKKLPAFRTWIAVVVVLFGLFLISQNDSQWSGLLEQLRFSKGDLLTLASAFFFAVYIILIDIFSKKIQEKQFVSFQILFTAALATVVFPFELIFFTSEGQSLRFDSYFWMGVIYTSLFATILTTQLHTRFQKAVSPTRAGILFSLEPVFSFILAYLILGERLSSIGALGSALVLFGILLSEMGKWNQRKE</sequence>
<evidence type="ECO:0000256" key="2">
    <source>
        <dbReference type="ARBA" id="ARBA00022475"/>
    </source>
</evidence>
<name>A0A4V3JYD2_9LEPT</name>
<reference evidence="8" key="1">
    <citation type="journal article" date="2019" name="PLoS Negl. Trop. Dis.">
        <title>Revisiting the worldwide diversity of Leptospira species in the environment.</title>
        <authorList>
            <person name="Vincent A.T."/>
            <person name="Schiettekatte O."/>
            <person name="Bourhy P."/>
            <person name="Veyrier F.J."/>
            <person name="Picardeau M."/>
        </authorList>
    </citation>
    <scope>NUCLEOTIDE SEQUENCE [LARGE SCALE GENOMIC DNA]</scope>
    <source>
        <strain evidence="8">201300427</strain>
    </source>
</reference>
<feature type="domain" description="EamA" evidence="7">
    <location>
        <begin position="8"/>
        <end position="139"/>
    </location>
</feature>
<dbReference type="AlphaFoldDB" id="A0A4V3JYD2"/>
<feature type="domain" description="EamA" evidence="7">
    <location>
        <begin position="156"/>
        <end position="295"/>
    </location>
</feature>